<evidence type="ECO:0000313" key="2">
    <source>
        <dbReference type="Proteomes" id="UP000279029"/>
    </source>
</evidence>
<organism evidence="1 2">
    <name type="scientific">Petrocella atlantisensis</name>
    <dbReference type="NCBI Taxonomy" id="2173034"/>
    <lineage>
        <taxon>Bacteria</taxon>
        <taxon>Bacillati</taxon>
        <taxon>Bacillota</taxon>
        <taxon>Clostridia</taxon>
        <taxon>Lachnospirales</taxon>
        <taxon>Vallitaleaceae</taxon>
        <taxon>Petrocella</taxon>
    </lineage>
</organism>
<dbReference type="InterPro" id="IPR021352">
    <property type="entry name" value="DUF2971"/>
</dbReference>
<dbReference type="EMBL" id="LR130778">
    <property type="protein sequence ID" value="VDN49126.1"/>
    <property type="molecule type" value="Genomic_DNA"/>
</dbReference>
<dbReference type="KEGG" id="cbar:PATL70BA_3203"/>
<keyword evidence="2" id="KW-1185">Reference proteome</keyword>
<dbReference type="RefSeq" id="WP_125138157.1">
    <property type="nucleotide sequence ID" value="NZ_LR130778.1"/>
</dbReference>
<dbReference type="OrthoDB" id="3034312at2"/>
<evidence type="ECO:0008006" key="3">
    <source>
        <dbReference type="Google" id="ProtNLM"/>
    </source>
</evidence>
<accession>A0A3P7S2R4</accession>
<sequence>MGSTENILYHYCRIDTFMKIIHNKTIRVSDCSKTNDYSEIQWIATSMKNRIIDTIISDIEFSKIYDYNNELFDKVSKRISATIDVVFLNNTRSMLTFVSCFSEEGDILSQWRGYADDGKGLSIGFNKEILLTFDTGGYNYFFKKVVYDNETQSEYVKNQIVELVNAYKNIEDEFDIPRLLNDFLFDVCLRISAFRNDSPFFKNNAFSEEKEWRLIINNHLSNYNTNYKNCIEEV</sequence>
<protein>
    <recommendedName>
        <fullName evidence="3">DUF2971 domain-containing protein</fullName>
    </recommendedName>
</protein>
<reference evidence="1 2" key="1">
    <citation type="submission" date="2018-09" db="EMBL/GenBank/DDBJ databases">
        <authorList>
            <person name="Postec A."/>
        </authorList>
    </citation>
    <scope>NUCLEOTIDE SEQUENCE [LARGE SCALE GENOMIC DNA]</scope>
    <source>
        <strain evidence="1">70B-A</strain>
    </source>
</reference>
<dbReference type="Pfam" id="PF11185">
    <property type="entry name" value="DUF2971"/>
    <property type="match status" value="1"/>
</dbReference>
<dbReference type="AlphaFoldDB" id="A0A3P7S2R4"/>
<dbReference type="Proteomes" id="UP000279029">
    <property type="component" value="Chromosome"/>
</dbReference>
<name>A0A3P7S2R4_9FIRM</name>
<gene>
    <name evidence="1" type="ORF">PATL70BA_3203</name>
</gene>
<evidence type="ECO:0000313" key="1">
    <source>
        <dbReference type="EMBL" id="VDN49126.1"/>
    </source>
</evidence>
<proteinExistence type="predicted"/>